<dbReference type="AlphaFoldDB" id="A0A1H9FG04"/>
<keyword evidence="2" id="KW-1185">Reference proteome</keyword>
<gene>
    <name evidence="1" type="ORF">SAMN05216522_102304</name>
</gene>
<dbReference type="SUPFAM" id="SSF140804">
    <property type="entry name" value="YidB-like"/>
    <property type="match status" value="1"/>
</dbReference>
<dbReference type="Proteomes" id="UP000242515">
    <property type="component" value="Unassembled WGS sequence"/>
</dbReference>
<dbReference type="InterPro" id="IPR045372">
    <property type="entry name" value="YidB"/>
</dbReference>
<dbReference type="Pfam" id="PF20159">
    <property type="entry name" value="YidB"/>
    <property type="match status" value="1"/>
</dbReference>
<evidence type="ECO:0000313" key="2">
    <source>
        <dbReference type="Proteomes" id="UP000242515"/>
    </source>
</evidence>
<accession>A0A1H9FG04</accession>
<sequence length="136" mass="14321">MGLLDSIVGSLTGGEGQQNSLSQLQAVWSWVQEQGGVEVLIQKFQQGGLGEILSSWLSNGSNQSVSHSDIQSAFSQQDLQSLADKLGTDIQGASGTLSEVLPQLVDKISPQGEVHPEASGNAQNDLGSLVDSLFKR</sequence>
<protein>
    <submittedName>
        <fullName evidence="1">Uncharacterized conserved protein YidB, DUF937 family</fullName>
    </submittedName>
</protein>
<proteinExistence type="predicted"/>
<dbReference type="InterPro" id="IPR027405">
    <property type="entry name" value="YidB-like"/>
</dbReference>
<dbReference type="STRING" id="988801.SAMN05216522_102304"/>
<name>A0A1H9FG04_9GAMM</name>
<dbReference type="Gene3D" id="1.10.10.690">
    <property type="entry name" value="YidB-like"/>
    <property type="match status" value="1"/>
</dbReference>
<dbReference type="OrthoDB" id="5957313at2"/>
<dbReference type="EMBL" id="FOGC01000002">
    <property type="protein sequence ID" value="SEQ36819.1"/>
    <property type="molecule type" value="Genomic_DNA"/>
</dbReference>
<dbReference type="RefSeq" id="WP_092673278.1">
    <property type="nucleotide sequence ID" value="NZ_FOGC01000002.1"/>
</dbReference>
<reference evidence="2" key="1">
    <citation type="submission" date="2016-10" db="EMBL/GenBank/DDBJ databases">
        <authorList>
            <person name="Varghese N."/>
            <person name="Submissions S."/>
        </authorList>
    </citation>
    <scope>NUCLEOTIDE SEQUENCE [LARGE SCALE GENOMIC DNA]</scope>
    <source>
        <strain evidence="2">8N4</strain>
    </source>
</reference>
<evidence type="ECO:0000313" key="1">
    <source>
        <dbReference type="EMBL" id="SEQ36819.1"/>
    </source>
</evidence>
<organism evidence="1 2">
    <name type="scientific">Rosenbergiella nectarea</name>
    <dbReference type="NCBI Taxonomy" id="988801"/>
    <lineage>
        <taxon>Bacteria</taxon>
        <taxon>Pseudomonadati</taxon>
        <taxon>Pseudomonadota</taxon>
        <taxon>Gammaproteobacteria</taxon>
        <taxon>Enterobacterales</taxon>
        <taxon>Erwiniaceae</taxon>
        <taxon>Rosenbergiella</taxon>
    </lineage>
</organism>